<dbReference type="Proteomes" id="UP001055712">
    <property type="component" value="Unassembled WGS sequence"/>
</dbReference>
<evidence type="ECO:0000313" key="3">
    <source>
        <dbReference type="Proteomes" id="UP001055712"/>
    </source>
</evidence>
<dbReference type="EMBL" id="SIDB01000002">
    <property type="protein sequence ID" value="KAI3435627.1"/>
    <property type="molecule type" value="Genomic_DNA"/>
</dbReference>
<dbReference type="AlphaFoldDB" id="A0A9D4TV08"/>
<evidence type="ECO:0000313" key="2">
    <source>
        <dbReference type="EMBL" id="KAI3435627.1"/>
    </source>
</evidence>
<reference evidence="2" key="2">
    <citation type="submission" date="2020-11" db="EMBL/GenBank/DDBJ databases">
        <authorList>
            <person name="Cecchin M."/>
            <person name="Marcolungo L."/>
            <person name="Rossato M."/>
            <person name="Girolomoni L."/>
            <person name="Cosentino E."/>
            <person name="Cuine S."/>
            <person name="Li-Beisson Y."/>
            <person name="Delledonne M."/>
            <person name="Ballottari M."/>
        </authorList>
    </citation>
    <scope>NUCLEOTIDE SEQUENCE</scope>
    <source>
        <strain evidence="2">211/11P</strain>
        <tissue evidence="2">Whole cell</tissue>
    </source>
</reference>
<dbReference type="GO" id="GO:0016491">
    <property type="term" value="F:oxidoreductase activity"/>
    <property type="evidence" value="ECO:0007669"/>
    <property type="project" value="UniProtKB-KW"/>
</dbReference>
<name>A0A9D4TV08_CHLVU</name>
<keyword evidence="3" id="KW-1185">Reference proteome</keyword>
<keyword evidence="1" id="KW-0560">Oxidoreductase</keyword>
<dbReference type="SUPFAM" id="SSF51730">
    <property type="entry name" value="FAD-linked oxidoreductase"/>
    <property type="match status" value="1"/>
</dbReference>
<comment type="caution">
    <text evidence="2">The sequence shown here is derived from an EMBL/GenBank/DDBJ whole genome shotgun (WGS) entry which is preliminary data.</text>
</comment>
<evidence type="ECO:0000256" key="1">
    <source>
        <dbReference type="ARBA" id="ARBA00023002"/>
    </source>
</evidence>
<dbReference type="Gene3D" id="3.20.20.220">
    <property type="match status" value="1"/>
</dbReference>
<reference evidence="2" key="1">
    <citation type="journal article" date="2019" name="Plant J.">
        <title>Chlorella vulgaris genome assembly and annotation reveals the molecular basis for metabolic acclimation to high light conditions.</title>
        <authorList>
            <person name="Cecchin M."/>
            <person name="Marcolungo L."/>
            <person name="Rossato M."/>
            <person name="Girolomoni L."/>
            <person name="Cosentino E."/>
            <person name="Cuine S."/>
            <person name="Li-Beisson Y."/>
            <person name="Delledonne M."/>
            <person name="Ballottari M."/>
        </authorList>
    </citation>
    <scope>NUCLEOTIDE SEQUENCE</scope>
    <source>
        <strain evidence="2">211/11P</strain>
    </source>
</reference>
<dbReference type="InterPro" id="IPR029041">
    <property type="entry name" value="FAD-linked_oxidoreductase-like"/>
</dbReference>
<gene>
    <name evidence="2" type="ORF">D9Q98_001687</name>
</gene>
<protein>
    <submittedName>
        <fullName evidence="2">Uncharacterized protein</fullName>
    </submittedName>
</protein>
<proteinExistence type="predicted"/>
<sequence length="235" mass="25442">MGQRVGKERKGGRMLVPSVACSGERWTVHTVAAQLRSRDQLRSMMLAAAGLDAGNETKCSCHPADALLLVSGSHPARQLPGASRWLQDSFDLLLAASAMREQGHLPASLSLWAVENPMLAKVERLRRKVDAGADVVLTQPPLLWNRVQHWAEEADKQRISSNVKVVLGLPIITFPGPQQRSKEEHAAAVRAWNATLIQKSLGLPGVAGLHVMPLTRAARQLTLDFLADGTLPAAL</sequence>
<dbReference type="OrthoDB" id="508969at2759"/>
<accession>A0A9D4TV08</accession>
<organism evidence="2 3">
    <name type="scientific">Chlorella vulgaris</name>
    <name type="common">Green alga</name>
    <dbReference type="NCBI Taxonomy" id="3077"/>
    <lineage>
        <taxon>Eukaryota</taxon>
        <taxon>Viridiplantae</taxon>
        <taxon>Chlorophyta</taxon>
        <taxon>core chlorophytes</taxon>
        <taxon>Trebouxiophyceae</taxon>
        <taxon>Chlorellales</taxon>
        <taxon>Chlorellaceae</taxon>
        <taxon>Chlorella clade</taxon>
        <taxon>Chlorella</taxon>
    </lineage>
</organism>